<sequence length="185" mass="20383">MRPAKTARGEYDGAINFSCAAATEDRGAAIGEPGQISCAVCNRRFLSCWALLEHLADFHKMTLFRLEDTTMNEMEQLKNRPAQGMPQINVQPMQMAIPRMSIQQEMLMQTLMQQIFQANPAFHQAQQNGIPSAAVSMNTFSGANVLPTSAQNYTARPTDSAAMSEFSTLNFRTADKSVNCEDPLG</sequence>
<evidence type="ECO:0000313" key="2">
    <source>
        <dbReference type="EMBL" id="PAV68073.1"/>
    </source>
</evidence>
<evidence type="ECO:0000259" key="1">
    <source>
        <dbReference type="PROSITE" id="PS00028"/>
    </source>
</evidence>
<keyword evidence="3" id="KW-1185">Reference proteome</keyword>
<name>A0A2A2K2G2_9BILA</name>
<evidence type="ECO:0000313" key="3">
    <source>
        <dbReference type="Proteomes" id="UP000218231"/>
    </source>
</evidence>
<dbReference type="OrthoDB" id="6730379at2759"/>
<accession>A0A2A2K2G2</accession>
<dbReference type="AlphaFoldDB" id="A0A2A2K2G2"/>
<feature type="domain" description="C2H2-type" evidence="1">
    <location>
        <begin position="38"/>
        <end position="59"/>
    </location>
</feature>
<dbReference type="InterPro" id="IPR013087">
    <property type="entry name" value="Znf_C2H2_type"/>
</dbReference>
<protein>
    <recommendedName>
        <fullName evidence="1">C2H2-type domain-containing protein</fullName>
    </recommendedName>
</protein>
<dbReference type="Proteomes" id="UP000218231">
    <property type="component" value="Unassembled WGS sequence"/>
</dbReference>
<dbReference type="PROSITE" id="PS00028">
    <property type="entry name" value="ZINC_FINGER_C2H2_1"/>
    <property type="match status" value="1"/>
</dbReference>
<gene>
    <name evidence="2" type="ORF">WR25_16938</name>
</gene>
<reference evidence="2 3" key="1">
    <citation type="journal article" date="2017" name="Curr. Biol.">
        <title>Genome architecture and evolution of a unichromosomal asexual nematode.</title>
        <authorList>
            <person name="Fradin H."/>
            <person name="Zegar C."/>
            <person name="Gutwein M."/>
            <person name="Lucas J."/>
            <person name="Kovtun M."/>
            <person name="Corcoran D."/>
            <person name="Baugh L.R."/>
            <person name="Kiontke K."/>
            <person name="Gunsalus K."/>
            <person name="Fitch D.H."/>
            <person name="Piano F."/>
        </authorList>
    </citation>
    <scope>NUCLEOTIDE SEQUENCE [LARGE SCALE GENOMIC DNA]</scope>
    <source>
        <strain evidence="2">PF1309</strain>
    </source>
</reference>
<comment type="caution">
    <text evidence="2">The sequence shown here is derived from an EMBL/GenBank/DDBJ whole genome shotgun (WGS) entry which is preliminary data.</text>
</comment>
<dbReference type="EMBL" id="LIAE01009824">
    <property type="protein sequence ID" value="PAV68073.1"/>
    <property type="molecule type" value="Genomic_DNA"/>
</dbReference>
<organism evidence="2 3">
    <name type="scientific">Diploscapter pachys</name>
    <dbReference type="NCBI Taxonomy" id="2018661"/>
    <lineage>
        <taxon>Eukaryota</taxon>
        <taxon>Metazoa</taxon>
        <taxon>Ecdysozoa</taxon>
        <taxon>Nematoda</taxon>
        <taxon>Chromadorea</taxon>
        <taxon>Rhabditida</taxon>
        <taxon>Rhabditina</taxon>
        <taxon>Rhabditomorpha</taxon>
        <taxon>Rhabditoidea</taxon>
        <taxon>Rhabditidae</taxon>
        <taxon>Diploscapter</taxon>
    </lineage>
</organism>
<proteinExistence type="predicted"/>